<evidence type="ECO:0000313" key="4">
    <source>
        <dbReference type="Proteomes" id="UP000009220"/>
    </source>
</evidence>
<keyword evidence="2" id="KW-0472">Membrane</keyword>
<reference evidence="3 4" key="1">
    <citation type="journal article" date="2011" name="J. Bacteriol.">
        <title>Draft genome of the psychrotolerant acidophile Acidithiobacillus ferrivorans SS3.</title>
        <authorList>
            <person name="Liljeqvist M."/>
            <person name="Valdes J."/>
            <person name="Holmes D.S."/>
            <person name="Dopson M."/>
        </authorList>
    </citation>
    <scope>NUCLEOTIDE SEQUENCE [LARGE SCALE GENOMIC DNA]</scope>
    <source>
        <strain evidence="3 4">SS3</strain>
    </source>
</reference>
<feature type="transmembrane region" description="Helical" evidence="2">
    <location>
        <begin position="16"/>
        <end position="36"/>
    </location>
</feature>
<name>G0JNZ3_9PROT</name>
<dbReference type="HOGENOM" id="CLU_1238015_0_0_6"/>
<dbReference type="AlphaFoldDB" id="G0JNZ3"/>
<accession>G0JNZ3</accession>
<keyword evidence="2" id="KW-1133">Transmembrane helix</keyword>
<feature type="region of interest" description="Disordered" evidence="1">
    <location>
        <begin position="102"/>
        <end position="136"/>
    </location>
</feature>
<evidence type="ECO:0000256" key="2">
    <source>
        <dbReference type="SAM" id="Phobius"/>
    </source>
</evidence>
<dbReference type="KEGG" id="afi:Acife_2297"/>
<dbReference type="EMBL" id="CP002985">
    <property type="protein sequence ID" value="AEM48408.1"/>
    <property type="molecule type" value="Genomic_DNA"/>
</dbReference>
<evidence type="ECO:0000256" key="1">
    <source>
        <dbReference type="SAM" id="MobiDB-lite"/>
    </source>
</evidence>
<proteinExistence type="predicted"/>
<dbReference type="RefSeq" id="WP_014029659.1">
    <property type="nucleotide sequence ID" value="NC_015942.1"/>
</dbReference>
<dbReference type="Proteomes" id="UP000009220">
    <property type="component" value="Chromosome"/>
</dbReference>
<evidence type="ECO:0000313" key="3">
    <source>
        <dbReference type="EMBL" id="AEM48408.1"/>
    </source>
</evidence>
<protein>
    <submittedName>
        <fullName evidence="3">Uncharacterized protein</fullName>
    </submittedName>
</protein>
<gene>
    <name evidence="3" type="ORF">Acife_2297</name>
</gene>
<keyword evidence="2" id="KW-0812">Transmembrane</keyword>
<sequence>MNTINVLSEIVNNKNLSFGFLVLVMARFIWVARYFFKSKLQELIGHKDLAAVSRAKSRALCKAHATPFIRAWQSVRHAHHHAFPKSLSQTGAIGKDLSRVTARAPRRAGRQGGQKKTTSGGSDDGGDGEPPHRLEPLLNYEDFGRVARLAPGTVKNLYCRSPERLPPAIRLPGHRGPLWHPHDVRQWLEDHRVTPVTPPTVPAAAKGKRGRPRIAAQGKGCVA</sequence>
<feature type="region of interest" description="Disordered" evidence="1">
    <location>
        <begin position="195"/>
        <end position="223"/>
    </location>
</feature>
<organism evidence="3 4">
    <name type="scientific">Acidithiobacillus ferrivorans SS3</name>
    <dbReference type="NCBI Taxonomy" id="743299"/>
    <lineage>
        <taxon>Bacteria</taxon>
        <taxon>Pseudomonadati</taxon>
        <taxon>Pseudomonadota</taxon>
        <taxon>Acidithiobacillia</taxon>
        <taxon>Acidithiobacillales</taxon>
        <taxon>Acidithiobacillaceae</taxon>
        <taxon>Acidithiobacillus</taxon>
    </lineage>
</organism>